<dbReference type="SUPFAM" id="SSF58104">
    <property type="entry name" value="Methyl-accepting chemotaxis protein (MCP) signaling domain"/>
    <property type="match status" value="1"/>
</dbReference>
<dbReference type="Gene3D" id="1.10.287.950">
    <property type="entry name" value="Methyl-accepting chemotaxis protein"/>
    <property type="match status" value="1"/>
</dbReference>
<dbReference type="GO" id="GO:0005886">
    <property type="term" value="C:plasma membrane"/>
    <property type="evidence" value="ECO:0007669"/>
    <property type="project" value="TreeGrafter"/>
</dbReference>
<feature type="domain" description="Methyl-accepting transducer" evidence="6">
    <location>
        <begin position="240"/>
        <end position="469"/>
    </location>
</feature>
<feature type="transmembrane region" description="Helical" evidence="5">
    <location>
        <begin position="58"/>
        <end position="76"/>
    </location>
</feature>
<dbReference type="PROSITE" id="PS50111">
    <property type="entry name" value="CHEMOTAXIS_TRANSDUC_2"/>
    <property type="match status" value="1"/>
</dbReference>
<evidence type="ECO:0000256" key="4">
    <source>
        <dbReference type="PROSITE-ProRule" id="PRU00284"/>
    </source>
</evidence>
<dbReference type="InterPro" id="IPR004089">
    <property type="entry name" value="MCPsignal_dom"/>
</dbReference>
<dbReference type="AlphaFoldDB" id="A0A6J5CLS8"/>
<gene>
    <name evidence="7" type="ORF">LMG22037_06395</name>
</gene>
<organism evidence="7 8">
    <name type="scientific">Paraburkholderia phenoliruptrix</name>
    <dbReference type="NCBI Taxonomy" id="252970"/>
    <lineage>
        <taxon>Bacteria</taxon>
        <taxon>Pseudomonadati</taxon>
        <taxon>Pseudomonadota</taxon>
        <taxon>Betaproteobacteria</taxon>
        <taxon>Burkholderiales</taxon>
        <taxon>Burkholderiaceae</taxon>
        <taxon>Paraburkholderia</taxon>
    </lineage>
</organism>
<evidence type="ECO:0000313" key="7">
    <source>
        <dbReference type="EMBL" id="CAB3740563.1"/>
    </source>
</evidence>
<dbReference type="PANTHER" id="PTHR43531">
    <property type="entry name" value="PROTEIN ICFG"/>
    <property type="match status" value="1"/>
</dbReference>
<feature type="transmembrane region" description="Helical" evidence="5">
    <location>
        <begin position="107"/>
        <end position="124"/>
    </location>
</feature>
<dbReference type="PRINTS" id="PR00260">
    <property type="entry name" value="CHEMTRNSDUCR"/>
</dbReference>
<dbReference type="FunFam" id="1.10.287.950:FF:000001">
    <property type="entry name" value="Methyl-accepting chemotaxis sensory transducer"/>
    <property type="match status" value="1"/>
</dbReference>
<dbReference type="PANTHER" id="PTHR43531:SF14">
    <property type="entry name" value="METHYL-ACCEPTING CHEMOTAXIS PROTEIN I-RELATED"/>
    <property type="match status" value="1"/>
</dbReference>
<feature type="transmembrane region" description="Helical" evidence="5">
    <location>
        <begin position="83"/>
        <end position="101"/>
    </location>
</feature>
<dbReference type="RefSeq" id="WP_051223912.1">
    <property type="nucleotide sequence ID" value="NZ_CADFGL010000061.1"/>
</dbReference>
<feature type="transmembrane region" description="Helical" evidence="5">
    <location>
        <begin position="33"/>
        <end position="52"/>
    </location>
</feature>
<protein>
    <recommendedName>
        <fullName evidence="6">Methyl-accepting transducer domain-containing protein</fullName>
    </recommendedName>
</protein>
<evidence type="ECO:0000256" key="5">
    <source>
        <dbReference type="SAM" id="Phobius"/>
    </source>
</evidence>
<evidence type="ECO:0000256" key="2">
    <source>
        <dbReference type="ARBA" id="ARBA00022481"/>
    </source>
</evidence>
<evidence type="ECO:0000256" key="1">
    <source>
        <dbReference type="ARBA" id="ARBA00004370"/>
    </source>
</evidence>
<evidence type="ECO:0000313" key="8">
    <source>
        <dbReference type="Proteomes" id="UP000494249"/>
    </source>
</evidence>
<dbReference type="Proteomes" id="UP000494249">
    <property type="component" value="Unassembled WGS sequence"/>
</dbReference>
<comment type="subcellular location">
    <subcellularLocation>
        <location evidence="1">Membrane</location>
    </subcellularLocation>
</comment>
<dbReference type="GO" id="GO:0007165">
    <property type="term" value="P:signal transduction"/>
    <property type="evidence" value="ECO:0007669"/>
    <property type="project" value="UniProtKB-KW"/>
</dbReference>
<keyword evidence="5" id="KW-0812">Transmembrane</keyword>
<dbReference type="SMART" id="SM00283">
    <property type="entry name" value="MA"/>
    <property type="match status" value="1"/>
</dbReference>
<accession>A0A6J5CLS8</accession>
<dbReference type="GO" id="GO:0006935">
    <property type="term" value="P:chemotaxis"/>
    <property type="evidence" value="ECO:0007669"/>
    <property type="project" value="InterPro"/>
</dbReference>
<dbReference type="GO" id="GO:0004888">
    <property type="term" value="F:transmembrane signaling receptor activity"/>
    <property type="evidence" value="ECO:0007669"/>
    <property type="project" value="InterPro"/>
</dbReference>
<keyword evidence="4" id="KW-0807">Transducer</keyword>
<evidence type="ECO:0000259" key="6">
    <source>
        <dbReference type="PROSITE" id="PS50111"/>
    </source>
</evidence>
<reference evidence="7 8" key="1">
    <citation type="submission" date="2020-04" db="EMBL/GenBank/DDBJ databases">
        <authorList>
            <person name="De Canck E."/>
        </authorList>
    </citation>
    <scope>NUCLEOTIDE SEQUENCE [LARGE SCALE GENOMIC DNA]</scope>
    <source>
        <strain evidence="7 8">LMG 22037</strain>
    </source>
</reference>
<dbReference type="EMBL" id="CADIKB010000066">
    <property type="protein sequence ID" value="CAB3740563.1"/>
    <property type="molecule type" value="Genomic_DNA"/>
</dbReference>
<keyword evidence="5" id="KW-1133">Transmembrane helix</keyword>
<keyword evidence="5" id="KW-0472">Membrane</keyword>
<dbReference type="CDD" id="cd11386">
    <property type="entry name" value="MCP_signal"/>
    <property type="match status" value="1"/>
</dbReference>
<comment type="similarity">
    <text evidence="3">Belongs to the methyl-accepting chemotaxis (MCP) protein family.</text>
</comment>
<dbReference type="Pfam" id="PF00015">
    <property type="entry name" value="MCPsignal"/>
    <property type="match status" value="1"/>
</dbReference>
<sequence>MSTPFIGSGTAAARQHSAREQRLRDLACQADRIMYQTLGFSGVAALVVGLHYYALTLALYVCVPLVVAGSAAFFALRGTTISWAVLTVCNVAMVALHIELSGGTTEFHFGVFVLLGLLLVYRDWRPVVLAAVLFAVHHLSFDRLQALGFPVLCTPHANLPVVLLHASYVVLQTAIEIFLALQLRQAAVEAAELSAMVAEIDRDGTVNLSVDRVFVSAPTAVALKASIDRVRTAMIEVSENTAAVRQAAKEIADGNADLSHRTDAQASSLQETAAAMEQFAGTVKQNAALAREASRLAEAAATVAREGGAVVDRVVETMATIDGAAKKIAAIIEVIEGIAFQTNILALNASVEAARAGGQGRGFAVVADEVRTLAHRSATAAKEIRALIEDSVDKVGTGTRLVGEAGGTMHDVVDGIHRVADIVASIDAASSEQARSIEQVHRAIAQIDGATQQNAALVGQAAAASGSLHASADRLRQVVGVFALSADAAAY</sequence>
<keyword evidence="2" id="KW-0488">Methylation</keyword>
<dbReference type="InterPro" id="IPR051310">
    <property type="entry name" value="MCP_chemotaxis"/>
</dbReference>
<name>A0A6J5CLS8_9BURK</name>
<dbReference type="InterPro" id="IPR004090">
    <property type="entry name" value="Chemotax_Me-accpt_rcpt"/>
</dbReference>
<proteinExistence type="inferred from homology"/>
<evidence type="ECO:0000256" key="3">
    <source>
        <dbReference type="ARBA" id="ARBA00029447"/>
    </source>
</evidence>